<proteinExistence type="predicted"/>
<organism evidence="1 2">
    <name type="scientific">candidate division TA06 bacterium DG_24</name>
    <dbReference type="NCBI Taxonomy" id="1703770"/>
    <lineage>
        <taxon>Bacteria</taxon>
        <taxon>Bacteria division TA06</taxon>
    </lineage>
</organism>
<evidence type="ECO:0000313" key="2">
    <source>
        <dbReference type="Proteomes" id="UP000052008"/>
    </source>
</evidence>
<name>A0A0S7WMZ3_UNCT6</name>
<dbReference type="AlphaFoldDB" id="A0A0S7WMZ3"/>
<evidence type="ECO:0000313" key="1">
    <source>
        <dbReference type="EMBL" id="KPJ51524.1"/>
    </source>
</evidence>
<reference evidence="1 2" key="1">
    <citation type="journal article" date="2015" name="Microbiome">
        <title>Genomic resolution of linkages in carbon, nitrogen, and sulfur cycling among widespread estuary sediment bacteria.</title>
        <authorList>
            <person name="Baker B.J."/>
            <person name="Lazar C.S."/>
            <person name="Teske A.P."/>
            <person name="Dick G.J."/>
        </authorList>
    </citation>
    <scope>NUCLEOTIDE SEQUENCE [LARGE SCALE GENOMIC DNA]</scope>
    <source>
        <strain evidence="1">DG_24</strain>
    </source>
</reference>
<protein>
    <submittedName>
        <fullName evidence="1">Uncharacterized protein</fullName>
    </submittedName>
</protein>
<dbReference type="EMBL" id="LIZS01000115">
    <property type="protein sequence ID" value="KPJ51524.1"/>
    <property type="molecule type" value="Genomic_DNA"/>
</dbReference>
<dbReference type="Proteomes" id="UP000052008">
    <property type="component" value="Unassembled WGS sequence"/>
</dbReference>
<sequence>MDLSNNCAQVLSFRKAAKKMIVIAKYDPRFNSATVLLAPEFNSIEENPFSVIVEPELLFLVCAGGEKIEAPVCK</sequence>
<comment type="caution">
    <text evidence="1">The sequence shown here is derived from an EMBL/GenBank/DDBJ whole genome shotgun (WGS) entry which is preliminary data.</text>
</comment>
<gene>
    <name evidence="1" type="ORF">AMJ39_09735</name>
</gene>
<accession>A0A0S7WMZ3</accession>